<gene>
    <name evidence="9" type="ORF">HYY20_07395</name>
</gene>
<dbReference type="AlphaFoldDB" id="A0A932FVG2"/>
<dbReference type="InterPro" id="IPR003593">
    <property type="entry name" value="AAA+_ATPase"/>
</dbReference>
<keyword evidence="3" id="KW-0805">Transcription regulation</keyword>
<dbReference type="SUPFAM" id="SSF46689">
    <property type="entry name" value="Homeodomain-like"/>
    <property type="match status" value="1"/>
</dbReference>
<evidence type="ECO:0000313" key="9">
    <source>
        <dbReference type="EMBL" id="MBI2876690.1"/>
    </source>
</evidence>
<dbReference type="PROSITE" id="PS50045">
    <property type="entry name" value="SIGMA54_INTERACT_4"/>
    <property type="match status" value="1"/>
</dbReference>
<comment type="caution">
    <text evidence="9">The sequence shown here is derived from an EMBL/GenBank/DDBJ whole genome shotgun (WGS) entry which is preliminary data.</text>
</comment>
<dbReference type="Gene3D" id="1.10.10.60">
    <property type="entry name" value="Homeodomain-like"/>
    <property type="match status" value="1"/>
</dbReference>
<dbReference type="SMART" id="SM00382">
    <property type="entry name" value="AAA"/>
    <property type="match status" value="1"/>
</dbReference>
<keyword evidence="5" id="KW-0804">Transcription</keyword>
<keyword evidence="1" id="KW-0547">Nucleotide-binding</keyword>
<proteinExistence type="predicted"/>
<dbReference type="Pfam" id="PF00158">
    <property type="entry name" value="Sigma54_activat"/>
    <property type="match status" value="1"/>
</dbReference>
<dbReference type="CDD" id="cd00009">
    <property type="entry name" value="AAA"/>
    <property type="match status" value="1"/>
</dbReference>
<feature type="domain" description="Response regulatory" evidence="8">
    <location>
        <begin position="6"/>
        <end position="125"/>
    </location>
</feature>
<dbReference type="PROSITE" id="PS00676">
    <property type="entry name" value="SIGMA54_INTERACT_2"/>
    <property type="match status" value="1"/>
</dbReference>
<dbReference type="InterPro" id="IPR002197">
    <property type="entry name" value="HTH_Fis"/>
</dbReference>
<evidence type="ECO:0000256" key="5">
    <source>
        <dbReference type="ARBA" id="ARBA00023163"/>
    </source>
</evidence>
<evidence type="ECO:0000313" key="10">
    <source>
        <dbReference type="Proteomes" id="UP000769766"/>
    </source>
</evidence>
<keyword evidence="4" id="KW-0238">DNA-binding</keyword>
<dbReference type="Gene3D" id="1.10.8.60">
    <property type="match status" value="1"/>
</dbReference>
<dbReference type="GO" id="GO:0000160">
    <property type="term" value="P:phosphorelay signal transduction system"/>
    <property type="evidence" value="ECO:0007669"/>
    <property type="project" value="InterPro"/>
</dbReference>
<evidence type="ECO:0000256" key="3">
    <source>
        <dbReference type="ARBA" id="ARBA00023015"/>
    </source>
</evidence>
<dbReference type="Gene3D" id="3.40.50.2300">
    <property type="match status" value="1"/>
</dbReference>
<feature type="modified residue" description="4-aspartylphosphate" evidence="6">
    <location>
        <position position="57"/>
    </location>
</feature>
<dbReference type="InterPro" id="IPR009057">
    <property type="entry name" value="Homeodomain-like_sf"/>
</dbReference>
<dbReference type="Pfam" id="PF25601">
    <property type="entry name" value="AAA_lid_14"/>
    <property type="match status" value="1"/>
</dbReference>
<dbReference type="Pfam" id="PF00072">
    <property type="entry name" value="Response_reg"/>
    <property type="match status" value="1"/>
</dbReference>
<organism evidence="9 10">
    <name type="scientific">Tectimicrobiota bacterium</name>
    <dbReference type="NCBI Taxonomy" id="2528274"/>
    <lineage>
        <taxon>Bacteria</taxon>
        <taxon>Pseudomonadati</taxon>
        <taxon>Nitrospinota/Tectimicrobiota group</taxon>
        <taxon>Candidatus Tectimicrobiota</taxon>
    </lineage>
</organism>
<dbReference type="PANTHER" id="PTHR32071:SF57">
    <property type="entry name" value="C4-DICARBOXYLATE TRANSPORT TRANSCRIPTIONAL REGULATORY PROTEIN DCTD"/>
    <property type="match status" value="1"/>
</dbReference>
<keyword evidence="6" id="KW-0597">Phosphoprotein</keyword>
<evidence type="ECO:0000259" key="7">
    <source>
        <dbReference type="PROSITE" id="PS50045"/>
    </source>
</evidence>
<dbReference type="CDD" id="cd00156">
    <property type="entry name" value="REC"/>
    <property type="match status" value="1"/>
</dbReference>
<dbReference type="InterPro" id="IPR058031">
    <property type="entry name" value="AAA_lid_NorR"/>
</dbReference>
<evidence type="ECO:0000256" key="1">
    <source>
        <dbReference type="ARBA" id="ARBA00022741"/>
    </source>
</evidence>
<dbReference type="PROSITE" id="PS50110">
    <property type="entry name" value="RESPONSE_REGULATORY"/>
    <property type="match status" value="1"/>
</dbReference>
<name>A0A932FVG2_UNCTE</name>
<dbReference type="InterPro" id="IPR027417">
    <property type="entry name" value="P-loop_NTPase"/>
</dbReference>
<evidence type="ECO:0000256" key="2">
    <source>
        <dbReference type="ARBA" id="ARBA00022840"/>
    </source>
</evidence>
<dbReference type="Pfam" id="PF02954">
    <property type="entry name" value="HTH_8"/>
    <property type="match status" value="1"/>
</dbReference>
<dbReference type="SMART" id="SM00448">
    <property type="entry name" value="REC"/>
    <property type="match status" value="1"/>
</dbReference>
<dbReference type="GO" id="GO:0005524">
    <property type="term" value="F:ATP binding"/>
    <property type="evidence" value="ECO:0007669"/>
    <property type="project" value="UniProtKB-KW"/>
</dbReference>
<dbReference type="FunFam" id="3.40.50.300:FF:000006">
    <property type="entry name" value="DNA-binding transcriptional regulator NtrC"/>
    <property type="match status" value="1"/>
</dbReference>
<keyword evidence="2" id="KW-0067">ATP-binding</keyword>
<dbReference type="EMBL" id="JACPRF010000222">
    <property type="protein sequence ID" value="MBI2876690.1"/>
    <property type="molecule type" value="Genomic_DNA"/>
</dbReference>
<dbReference type="Proteomes" id="UP000769766">
    <property type="component" value="Unassembled WGS sequence"/>
</dbReference>
<dbReference type="PANTHER" id="PTHR32071">
    <property type="entry name" value="TRANSCRIPTIONAL REGULATORY PROTEIN"/>
    <property type="match status" value="1"/>
</dbReference>
<dbReference type="PROSITE" id="PS00688">
    <property type="entry name" value="SIGMA54_INTERACT_3"/>
    <property type="match status" value="1"/>
</dbReference>
<evidence type="ECO:0000259" key="8">
    <source>
        <dbReference type="PROSITE" id="PS50110"/>
    </source>
</evidence>
<reference evidence="9" key="1">
    <citation type="submission" date="2020-07" db="EMBL/GenBank/DDBJ databases">
        <title>Huge and variable diversity of episymbiotic CPR bacteria and DPANN archaea in groundwater ecosystems.</title>
        <authorList>
            <person name="He C.Y."/>
            <person name="Keren R."/>
            <person name="Whittaker M."/>
            <person name="Farag I.F."/>
            <person name="Doudna J."/>
            <person name="Cate J.H.D."/>
            <person name="Banfield J.F."/>
        </authorList>
    </citation>
    <scope>NUCLEOTIDE SEQUENCE</scope>
    <source>
        <strain evidence="9">NC_groundwater_672_Ag_B-0.1um_62_36</strain>
    </source>
</reference>
<evidence type="ECO:0000256" key="6">
    <source>
        <dbReference type="PROSITE-ProRule" id="PRU00169"/>
    </source>
</evidence>
<dbReference type="InterPro" id="IPR011006">
    <property type="entry name" value="CheY-like_superfamily"/>
</dbReference>
<dbReference type="SUPFAM" id="SSF52172">
    <property type="entry name" value="CheY-like"/>
    <property type="match status" value="1"/>
</dbReference>
<dbReference type="InterPro" id="IPR025662">
    <property type="entry name" value="Sigma_54_int_dom_ATP-bd_1"/>
</dbReference>
<dbReference type="InterPro" id="IPR002078">
    <property type="entry name" value="Sigma_54_int"/>
</dbReference>
<evidence type="ECO:0000256" key="4">
    <source>
        <dbReference type="ARBA" id="ARBA00023125"/>
    </source>
</evidence>
<sequence length="467" mass="52500">MRRSLSVLVVDDDAEMRSFLKTLLTLRWDHRVTMARGGIEALELLKDELQPDLILLDICMPGMGGLEVLRQLDGLKEPAGGPSVVILSGVEEIKTVVEAMRLGAVDYLKKPFEEEELEIAIHRAMSQKEILEEVQNLREQIRARDEVIPLGNSPAMERVTKLVEQVADTDATVLLQGESGVGKEVVAHFLHQKSSRRRGPFVKLNCAALPPNLLESELFGYERGAFTGAQRQKPGRFELAHKGTIFLDEIGEADLMVQAKLLQVIEHGKFTRLGGKRDMEVDVRIIAATNLNLEAAVRTGSFRGDLYYRINVIGIVIPPLRERRDDIPALCQYFLETYNARYGRKRKGISKELMRLLMQYGWPGNVRELENVVKRVVALDGEEMVTQELLQTVGKTVREKADFIPLDLSGREGLSLKEIGQQAASRAEREAILAVLARTNWNRQRAAQILGVSSRTLFAKIKEYNLK</sequence>
<dbReference type="GO" id="GO:0006355">
    <property type="term" value="P:regulation of DNA-templated transcription"/>
    <property type="evidence" value="ECO:0007669"/>
    <property type="project" value="InterPro"/>
</dbReference>
<dbReference type="SUPFAM" id="SSF52540">
    <property type="entry name" value="P-loop containing nucleoside triphosphate hydrolases"/>
    <property type="match status" value="1"/>
</dbReference>
<dbReference type="GO" id="GO:0043565">
    <property type="term" value="F:sequence-specific DNA binding"/>
    <property type="evidence" value="ECO:0007669"/>
    <property type="project" value="InterPro"/>
</dbReference>
<dbReference type="Gene3D" id="3.40.50.300">
    <property type="entry name" value="P-loop containing nucleotide triphosphate hydrolases"/>
    <property type="match status" value="1"/>
</dbReference>
<feature type="domain" description="Sigma-54 factor interaction" evidence="7">
    <location>
        <begin position="149"/>
        <end position="378"/>
    </location>
</feature>
<protein>
    <submittedName>
        <fullName evidence="9">Sigma-54-dependent Fis family transcriptional regulator</fullName>
    </submittedName>
</protein>
<dbReference type="PRINTS" id="PR01590">
    <property type="entry name" value="HTHFIS"/>
</dbReference>
<dbReference type="PROSITE" id="PS00675">
    <property type="entry name" value="SIGMA54_INTERACT_1"/>
    <property type="match status" value="1"/>
</dbReference>
<accession>A0A932FVG2</accession>
<dbReference type="InterPro" id="IPR025943">
    <property type="entry name" value="Sigma_54_int_dom_ATP-bd_2"/>
</dbReference>
<dbReference type="InterPro" id="IPR001789">
    <property type="entry name" value="Sig_transdc_resp-reg_receiver"/>
</dbReference>
<dbReference type="InterPro" id="IPR025944">
    <property type="entry name" value="Sigma_54_int_dom_CS"/>
</dbReference>